<feature type="compositionally biased region" description="Pro residues" evidence="1">
    <location>
        <begin position="45"/>
        <end position="57"/>
    </location>
</feature>
<dbReference type="Proteomes" id="UP001497457">
    <property type="component" value="Chromosome 36b"/>
</dbReference>
<proteinExistence type="predicted"/>
<reference evidence="2 3" key="2">
    <citation type="submission" date="2024-10" db="EMBL/GenBank/DDBJ databases">
        <authorList>
            <person name="Ryan C."/>
        </authorList>
    </citation>
    <scope>NUCLEOTIDE SEQUENCE [LARGE SCALE GENOMIC DNA]</scope>
</reference>
<evidence type="ECO:0000256" key="1">
    <source>
        <dbReference type="SAM" id="MobiDB-lite"/>
    </source>
</evidence>
<evidence type="ECO:0000313" key="3">
    <source>
        <dbReference type="Proteomes" id="UP001497457"/>
    </source>
</evidence>
<keyword evidence="3" id="KW-1185">Reference proteome</keyword>
<feature type="region of interest" description="Disordered" evidence="1">
    <location>
        <begin position="37"/>
        <end position="81"/>
    </location>
</feature>
<evidence type="ECO:0000313" key="2">
    <source>
        <dbReference type="EMBL" id="CAL5052249.1"/>
    </source>
</evidence>
<protein>
    <submittedName>
        <fullName evidence="2">Uncharacterized protein</fullName>
    </submittedName>
</protein>
<dbReference type="AlphaFoldDB" id="A0ABC9E7Q5"/>
<accession>A0ABC9E7Q5</accession>
<name>A0ABC9E7Q5_9POAL</name>
<dbReference type="EMBL" id="OZ075146">
    <property type="protein sequence ID" value="CAL5052249.1"/>
    <property type="molecule type" value="Genomic_DNA"/>
</dbReference>
<gene>
    <name evidence="2" type="ORF">URODEC1_LOCUS92604</name>
</gene>
<feature type="compositionally biased region" description="Basic residues" evidence="1">
    <location>
        <begin position="59"/>
        <end position="73"/>
    </location>
</feature>
<reference evidence="3" key="1">
    <citation type="submission" date="2024-06" db="EMBL/GenBank/DDBJ databases">
        <authorList>
            <person name="Ryan C."/>
        </authorList>
    </citation>
    <scope>NUCLEOTIDE SEQUENCE [LARGE SCALE GENOMIC DNA]</scope>
</reference>
<sequence>MQPAGTTTTTTTEIWQWQCAVCRGDWKMMRQVTTTCPHGHGCQGTPPPSAGNPPLSPTPRHHHHHHHHHHDHHLHHEEEGTRALAADEGSNAGRKRSTTTTLSPAPSTVAVAQLCWVPDPYLMVQQLREFEPLNHEVVALRVQLHEYAWEIDRSIKRDDDAGTNWFLDLPANVRDVLVMARDAIESFIAFSTTAPEN</sequence>
<organism evidence="2 3">
    <name type="scientific">Urochloa decumbens</name>
    <dbReference type="NCBI Taxonomy" id="240449"/>
    <lineage>
        <taxon>Eukaryota</taxon>
        <taxon>Viridiplantae</taxon>
        <taxon>Streptophyta</taxon>
        <taxon>Embryophyta</taxon>
        <taxon>Tracheophyta</taxon>
        <taxon>Spermatophyta</taxon>
        <taxon>Magnoliopsida</taxon>
        <taxon>Liliopsida</taxon>
        <taxon>Poales</taxon>
        <taxon>Poaceae</taxon>
        <taxon>PACMAD clade</taxon>
        <taxon>Panicoideae</taxon>
        <taxon>Panicodae</taxon>
        <taxon>Paniceae</taxon>
        <taxon>Melinidinae</taxon>
        <taxon>Urochloa</taxon>
    </lineage>
</organism>